<name>A0A7J7MM15_9MAGN</name>
<keyword evidence="1 2" id="KW-0732">Signal</keyword>
<dbReference type="PRINTS" id="PR01218">
    <property type="entry name" value="PSTLEXTENSIN"/>
</dbReference>
<evidence type="ECO:0000256" key="2">
    <source>
        <dbReference type="SAM" id="SignalP"/>
    </source>
</evidence>
<dbReference type="PANTHER" id="PTHR33470">
    <property type="entry name" value="OS01G0164075 PROTEIN"/>
    <property type="match status" value="1"/>
</dbReference>
<dbReference type="AlphaFoldDB" id="A0A7J7MM15"/>
<reference evidence="3 4" key="1">
    <citation type="journal article" date="2020" name="IScience">
        <title>Genome Sequencing of the Endangered Kingdonia uniflora (Circaeasteraceae, Ranunculales) Reveals Potential Mechanisms of Evolutionary Specialization.</title>
        <authorList>
            <person name="Sun Y."/>
            <person name="Deng T."/>
            <person name="Zhang A."/>
            <person name="Moore M.J."/>
            <person name="Landis J.B."/>
            <person name="Lin N."/>
            <person name="Zhang H."/>
            <person name="Zhang X."/>
            <person name="Huang J."/>
            <person name="Zhang X."/>
            <person name="Sun H."/>
            <person name="Wang H."/>
        </authorList>
    </citation>
    <scope>NUCLEOTIDE SEQUENCE [LARGE SCALE GENOMIC DNA]</scope>
    <source>
        <strain evidence="3">TB1705</strain>
        <tissue evidence="3">Leaf</tissue>
    </source>
</reference>
<gene>
    <name evidence="3" type="ORF">GIB67_039183</name>
</gene>
<protein>
    <submittedName>
        <fullName evidence="3">Uncharacterized protein</fullName>
    </submittedName>
</protein>
<sequence length="224" mass="24128">MGVNLLSCYVVVLLLAWPLYVQSYPDIFAWMRPTVSTAAPTVAPGPVAWKHPSPSPNYAPVVSPGYRAPSPSAYQPAPGSSGYQPAPSPGYIPIRKLVAVQGVVYCKPCNYKGVPTLLGAAPLPGATVRLQCNNTRILLTHEATTDRNGYFFLAPTRLVTTYGSHKCKVFLASSPSIICNQPTDLHFGQSGAGLIHERPHVSDPQFPFTLFTVGPFAFEPKTCQ</sequence>
<dbReference type="PANTHER" id="PTHR33470:SF22">
    <property type="entry name" value="POLLEN OLE E 1 ALLERGEN AND EXTENSIN FAMILY PROTEIN"/>
    <property type="match status" value="1"/>
</dbReference>
<feature type="signal peptide" evidence="2">
    <location>
        <begin position="1"/>
        <end position="23"/>
    </location>
</feature>
<dbReference type="InterPro" id="IPR003882">
    <property type="entry name" value="Pistil_extensin"/>
</dbReference>
<dbReference type="Proteomes" id="UP000541444">
    <property type="component" value="Unassembled WGS sequence"/>
</dbReference>
<dbReference type="Pfam" id="PF01190">
    <property type="entry name" value="Pollen_Ole_e_1"/>
    <property type="match status" value="1"/>
</dbReference>
<evidence type="ECO:0000256" key="1">
    <source>
        <dbReference type="ARBA" id="ARBA00022729"/>
    </source>
</evidence>
<organism evidence="3 4">
    <name type="scientific">Kingdonia uniflora</name>
    <dbReference type="NCBI Taxonomy" id="39325"/>
    <lineage>
        <taxon>Eukaryota</taxon>
        <taxon>Viridiplantae</taxon>
        <taxon>Streptophyta</taxon>
        <taxon>Embryophyta</taxon>
        <taxon>Tracheophyta</taxon>
        <taxon>Spermatophyta</taxon>
        <taxon>Magnoliopsida</taxon>
        <taxon>Ranunculales</taxon>
        <taxon>Circaeasteraceae</taxon>
        <taxon>Kingdonia</taxon>
    </lineage>
</organism>
<dbReference type="OrthoDB" id="665669at2759"/>
<feature type="chain" id="PRO_5029536115" evidence="2">
    <location>
        <begin position="24"/>
        <end position="224"/>
    </location>
</feature>
<keyword evidence="4" id="KW-1185">Reference proteome</keyword>
<evidence type="ECO:0000313" key="3">
    <source>
        <dbReference type="EMBL" id="KAF6155852.1"/>
    </source>
</evidence>
<proteinExistence type="predicted"/>
<dbReference type="GO" id="GO:0071944">
    <property type="term" value="C:cell periphery"/>
    <property type="evidence" value="ECO:0007669"/>
    <property type="project" value="TreeGrafter"/>
</dbReference>
<evidence type="ECO:0000313" key="4">
    <source>
        <dbReference type="Proteomes" id="UP000541444"/>
    </source>
</evidence>
<accession>A0A7J7MM15</accession>
<comment type="caution">
    <text evidence="3">The sequence shown here is derived from an EMBL/GenBank/DDBJ whole genome shotgun (WGS) entry which is preliminary data.</text>
</comment>
<dbReference type="EMBL" id="JACGCM010001398">
    <property type="protein sequence ID" value="KAF6155852.1"/>
    <property type="molecule type" value="Genomic_DNA"/>
</dbReference>